<keyword evidence="4" id="KW-0805">Transcription regulation</keyword>
<organism evidence="10 11">
    <name type="scientific">Chytriomyces confervae</name>
    <dbReference type="NCBI Taxonomy" id="246404"/>
    <lineage>
        <taxon>Eukaryota</taxon>
        <taxon>Fungi</taxon>
        <taxon>Fungi incertae sedis</taxon>
        <taxon>Chytridiomycota</taxon>
        <taxon>Chytridiomycota incertae sedis</taxon>
        <taxon>Chytridiomycetes</taxon>
        <taxon>Chytridiales</taxon>
        <taxon>Chytriomycetaceae</taxon>
        <taxon>Chytriomyces</taxon>
    </lineage>
</organism>
<keyword evidence="3" id="KW-0507">mRNA processing</keyword>
<comment type="caution">
    <text evidence="10">The sequence shown here is derived from an EMBL/GenBank/DDBJ whole genome shotgun (WGS) entry which is preliminary data.</text>
</comment>
<feature type="compositionally biased region" description="Basic and acidic residues" evidence="8">
    <location>
        <begin position="56"/>
        <end position="73"/>
    </location>
</feature>
<dbReference type="OrthoDB" id="330772at2759"/>
<feature type="region of interest" description="Disordered" evidence="8">
    <location>
        <begin position="104"/>
        <end position="124"/>
    </location>
</feature>
<evidence type="ECO:0000256" key="2">
    <source>
        <dbReference type="ARBA" id="ARBA00010386"/>
    </source>
</evidence>
<dbReference type="STRING" id="246404.A0A507EKP8"/>
<accession>A0A507EKP8</accession>
<evidence type="ECO:0000256" key="5">
    <source>
        <dbReference type="ARBA" id="ARBA00023163"/>
    </source>
</evidence>
<feature type="domain" description="Pinin/SDK/MemA protein" evidence="9">
    <location>
        <begin position="40"/>
        <end position="161"/>
    </location>
</feature>
<comment type="similarity">
    <text evidence="2">Belongs to the pinin family.</text>
</comment>
<dbReference type="GO" id="GO:0071013">
    <property type="term" value="C:catalytic step 2 spliceosome"/>
    <property type="evidence" value="ECO:0007669"/>
    <property type="project" value="TreeGrafter"/>
</dbReference>
<keyword evidence="5" id="KW-0804">Transcription</keyword>
<evidence type="ECO:0000256" key="6">
    <source>
        <dbReference type="ARBA" id="ARBA00023187"/>
    </source>
</evidence>
<evidence type="ECO:0000256" key="8">
    <source>
        <dbReference type="SAM" id="MobiDB-lite"/>
    </source>
</evidence>
<evidence type="ECO:0000256" key="1">
    <source>
        <dbReference type="ARBA" id="ARBA00004123"/>
    </source>
</evidence>
<keyword evidence="11" id="KW-1185">Reference proteome</keyword>
<gene>
    <name evidence="10" type="ORF">CcCBS67573_g08585</name>
</gene>
<dbReference type="InterPro" id="IPR006786">
    <property type="entry name" value="Pinin_SDK_MemA"/>
</dbReference>
<feature type="region of interest" description="Disordered" evidence="8">
    <location>
        <begin position="1"/>
        <end position="73"/>
    </location>
</feature>
<feature type="compositionally biased region" description="Basic and acidic residues" evidence="8">
    <location>
        <begin position="176"/>
        <end position="200"/>
    </location>
</feature>
<name>A0A507EKP8_9FUNG</name>
<dbReference type="GO" id="GO:0006397">
    <property type="term" value="P:mRNA processing"/>
    <property type="evidence" value="ECO:0007669"/>
    <property type="project" value="UniProtKB-KW"/>
</dbReference>
<evidence type="ECO:0000256" key="3">
    <source>
        <dbReference type="ARBA" id="ARBA00022664"/>
    </source>
</evidence>
<keyword evidence="6" id="KW-0508">mRNA splicing</keyword>
<dbReference type="InterPro" id="IPR039853">
    <property type="entry name" value="Pinin"/>
</dbReference>
<protein>
    <recommendedName>
        <fullName evidence="9">Pinin/SDK/MemA protein domain-containing protein</fullName>
    </recommendedName>
</protein>
<keyword evidence="7" id="KW-0539">Nucleus</keyword>
<sequence length="215" mass="24002">MDDITPSTQMDEATPESTQQTDAKANERKRLRPNSGTDDGRGKRLFGVLMGTLNRNKKEAELPKSEAERKREDLEKRLREKLEAEKLRLREEVEKEQAVKAKALAEKREAETQQRNTQAAAALSKHAKNTAHFVKTVTEPPILFLPAGKPNERIRKILEDQLKAVEVPAAAVDAIETEHAQTPHKPDEHESASNTEEKVVTSDSEVQETAPITAA</sequence>
<evidence type="ECO:0000313" key="10">
    <source>
        <dbReference type="EMBL" id="TPX63778.1"/>
    </source>
</evidence>
<dbReference type="PANTHER" id="PTHR12707">
    <property type="entry name" value="PINN"/>
    <property type="match status" value="1"/>
</dbReference>
<evidence type="ECO:0000256" key="4">
    <source>
        <dbReference type="ARBA" id="ARBA00023015"/>
    </source>
</evidence>
<feature type="compositionally biased region" description="Polar residues" evidence="8">
    <location>
        <begin position="1"/>
        <end position="23"/>
    </location>
</feature>
<evidence type="ECO:0000259" key="9">
    <source>
        <dbReference type="Pfam" id="PF04696"/>
    </source>
</evidence>
<dbReference type="Pfam" id="PF04696">
    <property type="entry name" value="Pinin_SDK_memA"/>
    <property type="match status" value="1"/>
</dbReference>
<proteinExistence type="inferred from homology"/>
<dbReference type="GO" id="GO:0008380">
    <property type="term" value="P:RNA splicing"/>
    <property type="evidence" value="ECO:0007669"/>
    <property type="project" value="UniProtKB-KW"/>
</dbReference>
<evidence type="ECO:0000313" key="11">
    <source>
        <dbReference type="Proteomes" id="UP000320333"/>
    </source>
</evidence>
<comment type="subcellular location">
    <subcellularLocation>
        <location evidence="1">Nucleus</location>
    </subcellularLocation>
</comment>
<reference evidence="10 11" key="1">
    <citation type="journal article" date="2019" name="Sci. Rep.">
        <title>Comparative genomics of chytrid fungi reveal insights into the obligate biotrophic and pathogenic lifestyle of Synchytrium endobioticum.</title>
        <authorList>
            <person name="van de Vossenberg B.T.L.H."/>
            <person name="Warris S."/>
            <person name="Nguyen H.D.T."/>
            <person name="van Gent-Pelzer M.P.E."/>
            <person name="Joly D.L."/>
            <person name="van de Geest H.C."/>
            <person name="Bonants P.J.M."/>
            <person name="Smith D.S."/>
            <person name="Levesque C.A."/>
            <person name="van der Lee T.A.J."/>
        </authorList>
    </citation>
    <scope>NUCLEOTIDE SEQUENCE [LARGE SCALE GENOMIC DNA]</scope>
    <source>
        <strain evidence="10 11">CBS 675.73</strain>
    </source>
</reference>
<dbReference type="Proteomes" id="UP000320333">
    <property type="component" value="Unassembled WGS sequence"/>
</dbReference>
<dbReference type="PANTHER" id="PTHR12707:SF0">
    <property type="entry name" value="PININ"/>
    <property type="match status" value="1"/>
</dbReference>
<dbReference type="AlphaFoldDB" id="A0A507EKP8"/>
<dbReference type="EMBL" id="QEAP01000583">
    <property type="protein sequence ID" value="TPX63778.1"/>
    <property type="molecule type" value="Genomic_DNA"/>
</dbReference>
<evidence type="ECO:0000256" key="7">
    <source>
        <dbReference type="ARBA" id="ARBA00023242"/>
    </source>
</evidence>
<feature type="region of interest" description="Disordered" evidence="8">
    <location>
        <begin position="173"/>
        <end position="215"/>
    </location>
</feature>